<evidence type="ECO:0000313" key="6">
    <source>
        <dbReference type="Proteomes" id="UP001310594"/>
    </source>
</evidence>
<dbReference type="SUPFAM" id="SSF75304">
    <property type="entry name" value="Amidase signature (AS) enzymes"/>
    <property type="match status" value="1"/>
</dbReference>
<dbReference type="Pfam" id="PF01425">
    <property type="entry name" value="Amidase"/>
    <property type="match status" value="1"/>
</dbReference>
<feature type="active site" description="Charge relay system" evidence="3">
    <location>
        <position position="210"/>
    </location>
</feature>
<dbReference type="AlphaFoldDB" id="A0AAN8A4F6"/>
<evidence type="ECO:0000256" key="2">
    <source>
        <dbReference type="ARBA" id="ARBA00022801"/>
    </source>
</evidence>
<feature type="domain" description="Amidase" evidence="4">
    <location>
        <begin position="78"/>
        <end position="532"/>
    </location>
</feature>
<comment type="caution">
    <text evidence="5">The sequence shown here is derived from an EMBL/GenBank/DDBJ whole genome shotgun (WGS) entry which is preliminary data.</text>
</comment>
<dbReference type="PIRSF" id="PIRSF001221">
    <property type="entry name" value="Amidase_fungi"/>
    <property type="match status" value="1"/>
</dbReference>
<keyword evidence="2" id="KW-0378">Hydrolase</keyword>
<organism evidence="5 6">
    <name type="scientific">Elasticomyces elasticus</name>
    <dbReference type="NCBI Taxonomy" id="574655"/>
    <lineage>
        <taxon>Eukaryota</taxon>
        <taxon>Fungi</taxon>
        <taxon>Dikarya</taxon>
        <taxon>Ascomycota</taxon>
        <taxon>Pezizomycotina</taxon>
        <taxon>Dothideomycetes</taxon>
        <taxon>Dothideomycetidae</taxon>
        <taxon>Mycosphaerellales</taxon>
        <taxon>Teratosphaeriaceae</taxon>
        <taxon>Elasticomyces</taxon>
    </lineage>
</organism>
<feature type="active site" description="Acyl-ester intermediate" evidence="3">
    <location>
        <position position="235"/>
    </location>
</feature>
<evidence type="ECO:0000256" key="3">
    <source>
        <dbReference type="PIRSR" id="PIRSR001221-1"/>
    </source>
</evidence>
<name>A0AAN8A4F6_9PEZI</name>
<dbReference type="GO" id="GO:0016787">
    <property type="term" value="F:hydrolase activity"/>
    <property type="evidence" value="ECO:0007669"/>
    <property type="project" value="UniProtKB-KW"/>
</dbReference>
<dbReference type="InterPro" id="IPR023631">
    <property type="entry name" value="Amidase_dom"/>
</dbReference>
<evidence type="ECO:0000313" key="5">
    <source>
        <dbReference type="EMBL" id="KAK5703827.1"/>
    </source>
</evidence>
<gene>
    <name evidence="5" type="ORF">LTR97_002840</name>
</gene>
<protein>
    <recommendedName>
        <fullName evidence="4">Amidase domain-containing protein</fullName>
    </recommendedName>
</protein>
<sequence>MAPVGSWQTKAVRAQQSVIDSIPLKWRLPPGTAATREKNARQVILSSNLLTRKQVEITELTATELLEKIHHGSLSCVEAMEAFLIRTAIAHQLVNCLVEFMPEEALAQAAVLDAEYQKSGKVVGPLHGLPMSVKDILDVEGKIVTFAAVAWVDCAPSKTDASVVKVMRDAGAIFLARTTMPQTGMALETVSNLWGRTLNAHNPAFGSGGSSGGEAVLTALRGTPASPLSTDIGGSIRAPAAFNGLYGMRPTSERCPHLGGKTAAPGNTSIKVSAGPACWSMTDLKLFVHQILTHPTIPHEPTCCMPYWNEAPAPSGRLRVGVMITDGVVDPHPPIQRAIHETTAKLKAAGHDVFEFKPPFDLWEAALTTWALYFQTGAREVLELLASAGEPPIKQFELNLKIFKTKELTVAELFKRNVEQGAYKIAFQQAWDAVAGGMDCIVCPCAPMAGVPHDAPLWWGYTTLFNLLDYPSIILPVKDLLISSAQDPKDLAYQPRDNAFDKLNHELYDPELWQGHPVTLQLVGRPYRDEGLISVCEVIDSVVNALDSVSSGV</sequence>
<evidence type="ECO:0000259" key="4">
    <source>
        <dbReference type="Pfam" id="PF01425"/>
    </source>
</evidence>
<accession>A0AAN8A4F6</accession>
<reference evidence="5" key="1">
    <citation type="submission" date="2023-08" db="EMBL/GenBank/DDBJ databases">
        <title>Black Yeasts Isolated from many extreme environments.</title>
        <authorList>
            <person name="Coleine C."/>
            <person name="Stajich J.E."/>
            <person name="Selbmann L."/>
        </authorList>
    </citation>
    <scope>NUCLEOTIDE SEQUENCE</scope>
    <source>
        <strain evidence="5">CCFEE 5810</strain>
    </source>
</reference>
<dbReference type="Gene3D" id="3.90.1300.10">
    <property type="entry name" value="Amidase signature (AS) domain"/>
    <property type="match status" value="1"/>
</dbReference>
<proteinExistence type="inferred from homology"/>
<evidence type="ECO:0000256" key="1">
    <source>
        <dbReference type="ARBA" id="ARBA00009199"/>
    </source>
</evidence>
<dbReference type="PANTHER" id="PTHR46072">
    <property type="entry name" value="AMIDASE-RELATED-RELATED"/>
    <property type="match status" value="1"/>
</dbReference>
<comment type="similarity">
    <text evidence="1">Belongs to the amidase family.</text>
</comment>
<dbReference type="Proteomes" id="UP001310594">
    <property type="component" value="Unassembled WGS sequence"/>
</dbReference>
<dbReference type="InterPro" id="IPR036928">
    <property type="entry name" value="AS_sf"/>
</dbReference>
<feature type="active site" description="Charge relay system" evidence="3">
    <location>
        <position position="134"/>
    </location>
</feature>
<dbReference type="EMBL" id="JAVRQU010000004">
    <property type="protein sequence ID" value="KAK5703827.1"/>
    <property type="molecule type" value="Genomic_DNA"/>
</dbReference>